<evidence type="ECO:0000256" key="7">
    <source>
        <dbReference type="ARBA" id="ARBA00022516"/>
    </source>
</evidence>
<dbReference type="PROSITE" id="PS00606">
    <property type="entry name" value="KS3_1"/>
    <property type="match status" value="1"/>
</dbReference>
<dbReference type="CDD" id="cd00834">
    <property type="entry name" value="KAS_I_II"/>
    <property type="match status" value="1"/>
</dbReference>
<keyword evidence="12" id="KW-0012">Acyltransferase</keyword>
<dbReference type="InterPro" id="IPR020841">
    <property type="entry name" value="PKS_Beta-ketoAc_synthase_dom"/>
</dbReference>
<evidence type="ECO:0000256" key="12">
    <source>
        <dbReference type="ARBA" id="ARBA00023315"/>
    </source>
</evidence>
<reference evidence="21" key="1">
    <citation type="journal article" date="2020" name="MBio">
        <title>Horizontal gene transfer to a defensive symbiont with a reduced genome amongst a multipartite beetle microbiome.</title>
        <authorList>
            <person name="Waterworth S.C."/>
            <person name="Florez L.V."/>
            <person name="Rees E.R."/>
            <person name="Hertweck C."/>
            <person name="Kaltenpoth M."/>
            <person name="Kwan J.C."/>
        </authorList>
    </citation>
    <scope>NUCLEOTIDE SEQUENCE [LARGE SCALE GENOMIC DNA]</scope>
</reference>
<dbReference type="PROSITE" id="PS52004">
    <property type="entry name" value="KS3_2"/>
    <property type="match status" value="1"/>
</dbReference>
<comment type="catalytic activity">
    <reaction evidence="17">
        <text>a fatty acyl-[ACP] + malonyl-[ACP] + H(+) = a 3-oxoacyl-[ACP] + holo-[ACP] + CO2</text>
        <dbReference type="Rhea" id="RHEA:22836"/>
        <dbReference type="Rhea" id="RHEA-COMP:9623"/>
        <dbReference type="Rhea" id="RHEA-COMP:9685"/>
        <dbReference type="Rhea" id="RHEA-COMP:9916"/>
        <dbReference type="Rhea" id="RHEA-COMP:14125"/>
        <dbReference type="ChEBI" id="CHEBI:15378"/>
        <dbReference type="ChEBI" id="CHEBI:16526"/>
        <dbReference type="ChEBI" id="CHEBI:64479"/>
        <dbReference type="ChEBI" id="CHEBI:78449"/>
        <dbReference type="ChEBI" id="CHEBI:78776"/>
        <dbReference type="ChEBI" id="CHEBI:138651"/>
        <dbReference type="EC" id="2.3.1.41"/>
    </reaction>
    <physiologicalReaction direction="left-to-right" evidence="17">
        <dbReference type="Rhea" id="RHEA:22837"/>
    </physiologicalReaction>
</comment>
<dbReference type="EC" id="2.3.1.41" evidence="5"/>
<dbReference type="Pfam" id="PF02801">
    <property type="entry name" value="Ketoacyl-synt_C"/>
    <property type="match status" value="1"/>
</dbReference>
<dbReference type="InterPro" id="IPR014030">
    <property type="entry name" value="Ketoacyl_synth_N"/>
</dbReference>
<keyword evidence="9" id="KW-0276">Fatty acid metabolism</keyword>
<dbReference type="NCBIfam" id="NF005935">
    <property type="entry name" value="PRK07967.1"/>
    <property type="match status" value="1"/>
</dbReference>
<dbReference type="InterPro" id="IPR000794">
    <property type="entry name" value="Beta-ketoacyl_synthase"/>
</dbReference>
<comment type="pathway">
    <text evidence="2">Lipid metabolism; fatty acid biosynthesis.</text>
</comment>
<evidence type="ECO:0000256" key="2">
    <source>
        <dbReference type="ARBA" id="ARBA00005194"/>
    </source>
</evidence>
<evidence type="ECO:0000256" key="16">
    <source>
        <dbReference type="ARBA" id="ARBA00048121"/>
    </source>
</evidence>
<sequence length="430" mass="44882">MKRVVITGSGIVSCIGNDKATVVDALRHGKSGIRAMPEFKELGLRSQVAGAPQIDLDVLIDRKQRRFMGDAAAYAYVSLKDAIAQAGLTPEQVSHPRTGLIMGSGGGSPANQIEAADTLRSKGIRRVGPYQVTRCMGSTVSANLSTAFAIKGINFSITSACSTSAHCVGIAAQQIAFGLQDVMFAGGGEELSWGLATLFDAMGAMSSAFNDTPEKASRPYDAARDGFVIAGGGGAMVLESLEHAQARGATILAEIVGFGLSSDGVDMVAPSGDGAVACMRQAIAQVDGPIDYVNTHGTSTPVGDLPELRALREVFGDAVPPFSSTKSLTGHSQGATGVQEAIYCMYMLQEGFIAGSAHIDNLDPAAEGLPVVQTSRDAPLKTVLSNSFGFGGTNASLVLRRFRLQEVAAVNGQSPFTPWLEGPRRLRFHS</sequence>
<protein>
    <recommendedName>
        <fullName evidence="13">3-oxoacyl-[acyl-carrier-protein] synthase 1</fullName>
        <ecNumber evidence="5">2.3.1.41</ecNumber>
    </recommendedName>
    <alternativeName>
        <fullName evidence="14">3-oxoacyl-[acyl-carrier-protein] synthase I</fullName>
    </alternativeName>
    <alternativeName>
        <fullName evidence="15">Beta-ketoacyl-ACP synthase I</fullName>
    </alternativeName>
</protein>
<dbReference type="GO" id="GO:0005829">
    <property type="term" value="C:cytosol"/>
    <property type="evidence" value="ECO:0007669"/>
    <property type="project" value="TreeGrafter"/>
</dbReference>
<dbReference type="PANTHER" id="PTHR11712:SF306">
    <property type="entry name" value="3-OXOACYL-[ACYL-CARRIER-PROTEIN] SYNTHASE 1"/>
    <property type="match status" value="1"/>
</dbReference>
<evidence type="ECO:0000256" key="18">
    <source>
        <dbReference type="RuleBase" id="RU003694"/>
    </source>
</evidence>
<feature type="domain" description="Ketosynthase family 3 (KS3)" evidence="19">
    <location>
        <begin position="1"/>
        <end position="401"/>
    </location>
</feature>
<evidence type="ECO:0000256" key="8">
    <source>
        <dbReference type="ARBA" id="ARBA00022679"/>
    </source>
</evidence>
<dbReference type="InterPro" id="IPR016039">
    <property type="entry name" value="Thiolase-like"/>
</dbReference>
<dbReference type="SUPFAM" id="SSF53901">
    <property type="entry name" value="Thiolase-like"/>
    <property type="match status" value="2"/>
</dbReference>
<dbReference type="EMBL" id="WNDQ01000041">
    <property type="protein sequence ID" value="KAF1020113.1"/>
    <property type="molecule type" value="Genomic_DNA"/>
</dbReference>
<dbReference type="GO" id="GO:0006633">
    <property type="term" value="P:fatty acid biosynthetic process"/>
    <property type="evidence" value="ECO:0007669"/>
    <property type="project" value="UniProtKB-KW"/>
</dbReference>
<comment type="caution">
    <text evidence="20">The sequence shown here is derived from an EMBL/GenBank/DDBJ whole genome shotgun (WGS) entry which is preliminary data.</text>
</comment>
<keyword evidence="8 18" id="KW-0808">Transferase</keyword>
<organism evidence="20 21">
    <name type="scientific">Paracidovorax wautersii</name>
    <dbReference type="NCBI Taxonomy" id="1177982"/>
    <lineage>
        <taxon>Bacteria</taxon>
        <taxon>Pseudomonadati</taxon>
        <taxon>Pseudomonadota</taxon>
        <taxon>Betaproteobacteria</taxon>
        <taxon>Burkholderiales</taxon>
        <taxon>Comamonadaceae</taxon>
        <taxon>Paracidovorax</taxon>
    </lineage>
</organism>
<keyword evidence="10" id="KW-0443">Lipid metabolism</keyword>
<proteinExistence type="inferred from homology"/>
<dbReference type="SMART" id="SM00825">
    <property type="entry name" value="PKS_KS"/>
    <property type="match status" value="1"/>
</dbReference>
<evidence type="ECO:0000256" key="17">
    <source>
        <dbReference type="ARBA" id="ARBA00048506"/>
    </source>
</evidence>
<evidence type="ECO:0000256" key="4">
    <source>
        <dbReference type="ARBA" id="ARBA00011738"/>
    </source>
</evidence>
<evidence type="ECO:0000313" key="21">
    <source>
        <dbReference type="Proteomes" id="UP000461670"/>
    </source>
</evidence>
<evidence type="ECO:0000256" key="1">
    <source>
        <dbReference type="ARBA" id="ARBA00004496"/>
    </source>
</evidence>
<evidence type="ECO:0000256" key="5">
    <source>
        <dbReference type="ARBA" id="ARBA00013191"/>
    </source>
</evidence>
<dbReference type="InterPro" id="IPR018201">
    <property type="entry name" value="Ketoacyl_synth_AS"/>
</dbReference>
<dbReference type="AlphaFoldDB" id="A0A7V8FMH1"/>
<dbReference type="InterPro" id="IPR014031">
    <property type="entry name" value="Ketoacyl_synth_C"/>
</dbReference>
<keyword evidence="6" id="KW-0963">Cytoplasm</keyword>
<gene>
    <name evidence="20" type="primary">fabB</name>
    <name evidence="20" type="ORF">GAK30_02712</name>
</gene>
<comment type="subcellular location">
    <subcellularLocation>
        <location evidence="1">Cytoplasm</location>
    </subcellularLocation>
</comment>
<comment type="similarity">
    <text evidence="3 18">Belongs to the thiolase-like superfamily. Beta-ketoacyl-ACP synthases family.</text>
</comment>
<comment type="catalytic activity">
    <reaction evidence="16">
        <text>(3Z)-decenoyl-[ACP] + malonyl-[ACP] + H(+) = 3-oxo-(5Z)-dodecenoyl-[ACP] + holo-[ACP] + CO2</text>
        <dbReference type="Rhea" id="RHEA:54940"/>
        <dbReference type="Rhea" id="RHEA-COMP:9623"/>
        <dbReference type="Rhea" id="RHEA-COMP:9685"/>
        <dbReference type="Rhea" id="RHEA-COMP:9927"/>
        <dbReference type="Rhea" id="RHEA-COMP:14042"/>
        <dbReference type="ChEBI" id="CHEBI:15378"/>
        <dbReference type="ChEBI" id="CHEBI:16526"/>
        <dbReference type="ChEBI" id="CHEBI:64479"/>
        <dbReference type="ChEBI" id="CHEBI:78449"/>
        <dbReference type="ChEBI" id="CHEBI:78798"/>
        <dbReference type="ChEBI" id="CHEBI:138410"/>
    </reaction>
    <physiologicalReaction direction="left-to-right" evidence="16">
        <dbReference type="Rhea" id="RHEA:54941"/>
    </physiologicalReaction>
</comment>
<evidence type="ECO:0000256" key="15">
    <source>
        <dbReference type="ARBA" id="ARBA00042143"/>
    </source>
</evidence>
<evidence type="ECO:0000256" key="9">
    <source>
        <dbReference type="ARBA" id="ARBA00022832"/>
    </source>
</evidence>
<dbReference type="GO" id="GO:0004315">
    <property type="term" value="F:3-oxoacyl-[acyl-carrier-protein] synthase activity"/>
    <property type="evidence" value="ECO:0007669"/>
    <property type="project" value="UniProtKB-EC"/>
</dbReference>
<dbReference type="PANTHER" id="PTHR11712">
    <property type="entry name" value="POLYKETIDE SYNTHASE-RELATED"/>
    <property type="match status" value="1"/>
</dbReference>
<evidence type="ECO:0000256" key="3">
    <source>
        <dbReference type="ARBA" id="ARBA00008467"/>
    </source>
</evidence>
<evidence type="ECO:0000256" key="11">
    <source>
        <dbReference type="ARBA" id="ARBA00023160"/>
    </source>
</evidence>
<dbReference type="Pfam" id="PF00109">
    <property type="entry name" value="ketoacyl-synt"/>
    <property type="match status" value="1"/>
</dbReference>
<keyword evidence="7" id="KW-0444">Lipid biosynthesis</keyword>
<evidence type="ECO:0000256" key="10">
    <source>
        <dbReference type="ARBA" id="ARBA00023098"/>
    </source>
</evidence>
<evidence type="ECO:0000256" key="14">
    <source>
        <dbReference type="ARBA" id="ARBA00041620"/>
    </source>
</evidence>
<evidence type="ECO:0000259" key="19">
    <source>
        <dbReference type="PROSITE" id="PS52004"/>
    </source>
</evidence>
<name>A0A7V8FMH1_9BURK</name>
<dbReference type="Gene3D" id="3.40.47.10">
    <property type="match status" value="2"/>
</dbReference>
<evidence type="ECO:0000313" key="20">
    <source>
        <dbReference type="EMBL" id="KAF1020113.1"/>
    </source>
</evidence>
<evidence type="ECO:0000256" key="6">
    <source>
        <dbReference type="ARBA" id="ARBA00022490"/>
    </source>
</evidence>
<dbReference type="Proteomes" id="UP000461670">
    <property type="component" value="Unassembled WGS sequence"/>
</dbReference>
<evidence type="ECO:0000256" key="13">
    <source>
        <dbReference type="ARBA" id="ARBA00039450"/>
    </source>
</evidence>
<dbReference type="FunFam" id="3.40.47.10:FF:000006">
    <property type="entry name" value="3-oxoacyl-[acyl-carrier-protein] synthase I"/>
    <property type="match status" value="1"/>
</dbReference>
<keyword evidence="11" id="KW-0275">Fatty acid biosynthesis</keyword>
<comment type="subunit">
    <text evidence="4">Homodimer.</text>
</comment>
<accession>A0A7V8FMH1</accession>